<keyword evidence="3" id="KW-1185">Reference proteome</keyword>
<organism evidence="2 3">
    <name type="scientific">Ascobolus immersus RN42</name>
    <dbReference type="NCBI Taxonomy" id="1160509"/>
    <lineage>
        <taxon>Eukaryota</taxon>
        <taxon>Fungi</taxon>
        <taxon>Dikarya</taxon>
        <taxon>Ascomycota</taxon>
        <taxon>Pezizomycotina</taxon>
        <taxon>Pezizomycetes</taxon>
        <taxon>Pezizales</taxon>
        <taxon>Ascobolaceae</taxon>
        <taxon>Ascobolus</taxon>
    </lineage>
</organism>
<dbReference type="Proteomes" id="UP000275078">
    <property type="component" value="Unassembled WGS sequence"/>
</dbReference>
<evidence type="ECO:0000313" key="2">
    <source>
        <dbReference type="EMBL" id="RPA70598.1"/>
    </source>
</evidence>
<feature type="compositionally biased region" description="Basic and acidic residues" evidence="1">
    <location>
        <begin position="43"/>
        <end position="75"/>
    </location>
</feature>
<evidence type="ECO:0000256" key="1">
    <source>
        <dbReference type="SAM" id="MobiDB-lite"/>
    </source>
</evidence>
<feature type="region of interest" description="Disordered" evidence="1">
    <location>
        <begin position="1"/>
        <end position="185"/>
    </location>
</feature>
<name>A0A3N4HBK3_ASCIM</name>
<feature type="compositionally biased region" description="Polar residues" evidence="1">
    <location>
        <begin position="23"/>
        <end position="36"/>
    </location>
</feature>
<accession>A0A3N4HBK3</accession>
<proteinExistence type="predicted"/>
<feature type="non-terminal residue" evidence="2">
    <location>
        <position position="1"/>
    </location>
</feature>
<feature type="compositionally biased region" description="Acidic residues" evidence="1">
    <location>
        <begin position="85"/>
        <end position="95"/>
    </location>
</feature>
<feature type="compositionally biased region" description="Basic and acidic residues" evidence="1">
    <location>
        <begin position="1"/>
        <end position="21"/>
    </location>
</feature>
<feature type="compositionally biased region" description="Basic and acidic residues" evidence="1">
    <location>
        <begin position="149"/>
        <end position="164"/>
    </location>
</feature>
<dbReference type="AlphaFoldDB" id="A0A3N4HBK3"/>
<reference evidence="2 3" key="1">
    <citation type="journal article" date="2018" name="Nat. Ecol. Evol.">
        <title>Pezizomycetes genomes reveal the molecular basis of ectomycorrhizal truffle lifestyle.</title>
        <authorList>
            <person name="Murat C."/>
            <person name="Payen T."/>
            <person name="Noel B."/>
            <person name="Kuo A."/>
            <person name="Morin E."/>
            <person name="Chen J."/>
            <person name="Kohler A."/>
            <person name="Krizsan K."/>
            <person name="Balestrini R."/>
            <person name="Da Silva C."/>
            <person name="Montanini B."/>
            <person name="Hainaut M."/>
            <person name="Levati E."/>
            <person name="Barry K.W."/>
            <person name="Belfiori B."/>
            <person name="Cichocki N."/>
            <person name="Clum A."/>
            <person name="Dockter R.B."/>
            <person name="Fauchery L."/>
            <person name="Guy J."/>
            <person name="Iotti M."/>
            <person name="Le Tacon F."/>
            <person name="Lindquist E.A."/>
            <person name="Lipzen A."/>
            <person name="Malagnac F."/>
            <person name="Mello A."/>
            <person name="Molinier V."/>
            <person name="Miyauchi S."/>
            <person name="Poulain J."/>
            <person name="Riccioni C."/>
            <person name="Rubini A."/>
            <person name="Sitrit Y."/>
            <person name="Splivallo R."/>
            <person name="Traeger S."/>
            <person name="Wang M."/>
            <person name="Zifcakova L."/>
            <person name="Wipf D."/>
            <person name="Zambonelli A."/>
            <person name="Paolocci F."/>
            <person name="Nowrousian M."/>
            <person name="Ottonello S."/>
            <person name="Baldrian P."/>
            <person name="Spatafora J.W."/>
            <person name="Henrissat B."/>
            <person name="Nagy L.G."/>
            <person name="Aury J.M."/>
            <person name="Wincker P."/>
            <person name="Grigoriev I.V."/>
            <person name="Bonfante P."/>
            <person name="Martin F.M."/>
        </authorList>
    </citation>
    <scope>NUCLEOTIDE SEQUENCE [LARGE SCALE GENOMIC DNA]</scope>
    <source>
        <strain evidence="2 3">RN42</strain>
    </source>
</reference>
<evidence type="ECO:0000313" key="3">
    <source>
        <dbReference type="Proteomes" id="UP000275078"/>
    </source>
</evidence>
<gene>
    <name evidence="2" type="ORF">BJ508DRAFT_337020</name>
</gene>
<sequence length="371" mass="42997">ERRYRHDGDHPEKEELFHEEGQPQANHQHDSGTQSLQKRERKRVISEELYHREDGIRKKGRGREEGYNNHVKDNTAEAVSTTSTDVDEEGSDDFENTYFTPEENKHPDDFLDEDEIDPDFEPLESPSEPDEEEFEEKYSDSDAVGYVGKNEKTERNSRHTDRSTNDGLEYDSDRESSYQPSMHMENTTGGIYQRDIQTIRKACFYIHEDHEGTNVDPLIKKEHMPGNIPRDTVYRLELKMTPQGVPMIAAIYSSASEDFICGWLPYSNASHTQIERLILAFHFVRVRISWQYSMVNGISEESRTYVGTCVWEAICDEGYGLNTNLKVGKEEKPRHMSTTGSRYGPVSSQIRMEDTSPITRMFREEEEGKQD</sequence>
<dbReference type="EMBL" id="ML120217">
    <property type="protein sequence ID" value="RPA70598.1"/>
    <property type="molecule type" value="Genomic_DNA"/>
</dbReference>
<protein>
    <submittedName>
        <fullName evidence="2">Uncharacterized protein</fullName>
    </submittedName>
</protein>
<feature type="compositionally biased region" description="Acidic residues" evidence="1">
    <location>
        <begin position="110"/>
        <end position="135"/>
    </location>
</feature>